<organism evidence="2 3">
    <name type="scientific">Corynespora cassiicola Philippines</name>
    <dbReference type="NCBI Taxonomy" id="1448308"/>
    <lineage>
        <taxon>Eukaryota</taxon>
        <taxon>Fungi</taxon>
        <taxon>Dikarya</taxon>
        <taxon>Ascomycota</taxon>
        <taxon>Pezizomycotina</taxon>
        <taxon>Dothideomycetes</taxon>
        <taxon>Pleosporomycetidae</taxon>
        <taxon>Pleosporales</taxon>
        <taxon>Corynesporascaceae</taxon>
        <taxon>Corynespora</taxon>
    </lineage>
</organism>
<feature type="compositionally biased region" description="Gly residues" evidence="1">
    <location>
        <begin position="69"/>
        <end position="80"/>
    </location>
</feature>
<accession>A0A2T2NH40</accession>
<feature type="region of interest" description="Disordered" evidence="1">
    <location>
        <begin position="69"/>
        <end position="100"/>
    </location>
</feature>
<feature type="compositionally biased region" description="Basic residues" evidence="1">
    <location>
        <begin position="152"/>
        <end position="162"/>
    </location>
</feature>
<dbReference type="EMBL" id="KZ678138">
    <property type="protein sequence ID" value="PSN64755.1"/>
    <property type="molecule type" value="Genomic_DNA"/>
</dbReference>
<evidence type="ECO:0000313" key="3">
    <source>
        <dbReference type="Proteomes" id="UP000240883"/>
    </source>
</evidence>
<evidence type="ECO:0000313" key="2">
    <source>
        <dbReference type="EMBL" id="PSN64755.1"/>
    </source>
</evidence>
<feature type="region of interest" description="Disordered" evidence="1">
    <location>
        <begin position="1"/>
        <end position="23"/>
    </location>
</feature>
<keyword evidence="3" id="KW-1185">Reference proteome</keyword>
<proteinExistence type="predicted"/>
<dbReference type="AlphaFoldDB" id="A0A2T2NH40"/>
<name>A0A2T2NH40_CORCC</name>
<sequence length="194" mass="19861">MLDGGESSSRSTVGSRGGADLVWPEGLKDWSSVQPCRFTSADMHANTCAMAPLCGGAGGGDGGGAAGGAGGGGGGGGGAGVVLPRSPPLPPMPSFNRRTPRPCNALHVHARRHAPDVHTHRLVLALSTQARPPSTLDKSLVAIQAALALSKPRRPSRSGRILRARDQHRSPPMSWFPGARNHAAIAWPVCPAVA</sequence>
<gene>
    <name evidence="2" type="ORF">BS50DRAFT_647046</name>
</gene>
<reference evidence="2 3" key="1">
    <citation type="journal article" date="2018" name="Front. Microbiol.">
        <title>Genome-Wide Analysis of Corynespora cassiicola Leaf Fall Disease Putative Effectors.</title>
        <authorList>
            <person name="Lopez D."/>
            <person name="Ribeiro S."/>
            <person name="Label P."/>
            <person name="Fumanal B."/>
            <person name="Venisse J.S."/>
            <person name="Kohler A."/>
            <person name="de Oliveira R.R."/>
            <person name="Labutti K."/>
            <person name="Lipzen A."/>
            <person name="Lail K."/>
            <person name="Bauer D."/>
            <person name="Ohm R.A."/>
            <person name="Barry K.W."/>
            <person name="Spatafora J."/>
            <person name="Grigoriev I.V."/>
            <person name="Martin F.M."/>
            <person name="Pujade-Renaud V."/>
        </authorList>
    </citation>
    <scope>NUCLEOTIDE SEQUENCE [LARGE SCALE GENOMIC DNA]</scope>
    <source>
        <strain evidence="2 3">Philippines</strain>
    </source>
</reference>
<protein>
    <submittedName>
        <fullName evidence="2">Uncharacterized protein</fullName>
    </submittedName>
</protein>
<evidence type="ECO:0000256" key="1">
    <source>
        <dbReference type="SAM" id="MobiDB-lite"/>
    </source>
</evidence>
<feature type="region of interest" description="Disordered" evidence="1">
    <location>
        <begin position="152"/>
        <end position="174"/>
    </location>
</feature>
<dbReference type="Proteomes" id="UP000240883">
    <property type="component" value="Unassembled WGS sequence"/>
</dbReference>
<feature type="compositionally biased region" description="Low complexity" evidence="1">
    <location>
        <begin position="1"/>
        <end position="14"/>
    </location>
</feature>